<keyword evidence="4 6" id="KW-0472">Membrane</keyword>
<comment type="subcellular location">
    <subcellularLocation>
        <location evidence="1">Membrane</location>
        <topology evidence="1">Multi-pass membrane protein</topology>
    </subcellularLocation>
</comment>
<dbReference type="InterPro" id="IPR050818">
    <property type="entry name" value="KCNH_animal-type"/>
</dbReference>
<dbReference type="Proteomes" id="UP000683925">
    <property type="component" value="Unassembled WGS sequence"/>
</dbReference>
<evidence type="ECO:0000259" key="7">
    <source>
        <dbReference type="PROSITE" id="PS50042"/>
    </source>
</evidence>
<reference evidence="8" key="1">
    <citation type="submission" date="2021-01" db="EMBL/GenBank/DDBJ databases">
        <authorList>
            <consortium name="Genoscope - CEA"/>
            <person name="William W."/>
        </authorList>
    </citation>
    <scope>NUCLEOTIDE SEQUENCE</scope>
</reference>
<evidence type="ECO:0000256" key="6">
    <source>
        <dbReference type="SAM" id="Phobius"/>
    </source>
</evidence>
<name>A0A8S1XHV8_PAROT</name>
<feature type="domain" description="Cyclic nucleotide-binding" evidence="7">
    <location>
        <begin position="453"/>
        <end position="554"/>
    </location>
</feature>
<dbReference type="PANTHER" id="PTHR10217">
    <property type="entry name" value="VOLTAGE AND LIGAND GATED POTASSIUM CHANNEL"/>
    <property type="match status" value="1"/>
</dbReference>
<dbReference type="PROSITE" id="PS50042">
    <property type="entry name" value="CNMP_BINDING_3"/>
    <property type="match status" value="1"/>
</dbReference>
<feature type="transmembrane region" description="Helical" evidence="6">
    <location>
        <begin position="217"/>
        <end position="236"/>
    </location>
</feature>
<feature type="transmembrane region" description="Helical" evidence="6">
    <location>
        <begin position="271"/>
        <end position="292"/>
    </location>
</feature>
<evidence type="ECO:0000256" key="4">
    <source>
        <dbReference type="ARBA" id="ARBA00023136"/>
    </source>
</evidence>
<evidence type="ECO:0000256" key="1">
    <source>
        <dbReference type="ARBA" id="ARBA00004141"/>
    </source>
</evidence>
<evidence type="ECO:0000256" key="3">
    <source>
        <dbReference type="ARBA" id="ARBA00022989"/>
    </source>
</evidence>
<sequence length="963" mass="113093">MPYCEDNSDEASFEPNISSDQKLDQSVFEMANIKRETKIPLDQESNQDQLIKKSNKKWGLSGLSIIFFLTKFVKQMKNHSTQVKFKSLNADILMLISDSASDSDVLLQKNLNKISTLIYGLKGSVNHLPIIDPDSNFKVMWDIFLLIQIILSIFYIPMKLGFGFNNDKTMQQLFFESLPSWTFIVDIIINFFTAYYSKGQIHKSHKDIFRNYARSKFWWDLLFVIPFILSFFNIPYTEYILMLRMAKVKNLIDQLEEAINPSITMQTVMELFKSVFLLLFVSHCCACLWNFIGQIQLDAGKYSWLDSKGIIDASWESRYIHSLYFSTITTLTVGYGDIVPQTDLERTFVILMAMVICGLFGYTISSIGNILRQLTEKEYIYKQKMMQLNNYVKKRQLSKQLILQVRKYFEHYLKMQDENNEFGENMMKTLNKRLKEQVAIDLYKNILMSSRLIKKTLSEKSVQKLCSFVREKRFAPEEIVETQNELANKLYFIQKGQINLICDQAKRETKLAVIDAGKFIGEKEFIMQTQYDYSIRTTKFCQIVYIEYEDFLNITKEDSIEEQNYQMLKDEMQFYEEKQNYGEVCYICRWTHQFKKCPFVFYIANLGKLRKQFMINESNKRSKFNRVITEKIRFNLQLIQQAAIQQIVDNNIICLEDLTDQYLNSLGYIRQYDHVIETLLSEKSNTLKSIKYESENEENQAGLKNLPKCSTIDQKIQLIQMSSDYSDHGEASEWASKFLSMRANRRTLAQLQQIQTLRGSSVSLLSQDLSNQGQSSQQNSSSSSSFTGQIQPQQLIQPSQEVHLNGLANIIRKGNSSTFQNLDQKLPQLLQSSQKKSHSELRQISIPVIQEYNIKLDDMTYNPRLRIDFELDKCKNTLNYFPQYNLDTVLMKVKKPKKTSRHATHLLTVIENRNLDNSYRDIEIIFYITDLLIQFNLRYLIYYEYQQYILILISFQLRIYQII</sequence>
<feature type="region of interest" description="Disordered" evidence="5">
    <location>
        <begin position="768"/>
        <end position="791"/>
    </location>
</feature>
<dbReference type="Pfam" id="PF00520">
    <property type="entry name" value="Ion_trans"/>
    <property type="match status" value="1"/>
</dbReference>
<feature type="transmembrane region" description="Helical" evidence="6">
    <location>
        <begin position="139"/>
        <end position="158"/>
    </location>
</feature>
<dbReference type="InterPro" id="IPR000595">
    <property type="entry name" value="cNMP-bd_dom"/>
</dbReference>
<keyword evidence="2 6" id="KW-0812">Transmembrane</keyword>
<comment type="caution">
    <text evidence="8">The sequence shown here is derived from an EMBL/GenBank/DDBJ whole genome shotgun (WGS) entry which is preliminary data.</text>
</comment>
<gene>
    <name evidence="8" type="ORF">POCTA_138.1.T1220158</name>
</gene>
<dbReference type="GO" id="GO:0005249">
    <property type="term" value="F:voltage-gated potassium channel activity"/>
    <property type="evidence" value="ECO:0007669"/>
    <property type="project" value="TreeGrafter"/>
</dbReference>
<dbReference type="OMA" id="QFMINES"/>
<dbReference type="EMBL" id="CAJJDP010000122">
    <property type="protein sequence ID" value="CAD8200703.1"/>
    <property type="molecule type" value="Genomic_DNA"/>
</dbReference>
<feature type="transmembrane region" description="Helical" evidence="6">
    <location>
        <begin position="348"/>
        <end position="371"/>
    </location>
</feature>
<evidence type="ECO:0000256" key="2">
    <source>
        <dbReference type="ARBA" id="ARBA00022692"/>
    </source>
</evidence>
<dbReference type="InterPro" id="IPR005821">
    <property type="entry name" value="Ion_trans_dom"/>
</dbReference>
<proteinExistence type="predicted"/>
<dbReference type="AlphaFoldDB" id="A0A8S1XHV8"/>
<feature type="transmembrane region" description="Helical" evidence="6">
    <location>
        <begin position="178"/>
        <end position="196"/>
    </location>
</feature>
<evidence type="ECO:0000313" key="8">
    <source>
        <dbReference type="EMBL" id="CAD8200703.1"/>
    </source>
</evidence>
<protein>
    <recommendedName>
        <fullName evidence="7">Cyclic nucleotide-binding domain-containing protein</fullName>
    </recommendedName>
</protein>
<dbReference type="SMART" id="SM00100">
    <property type="entry name" value="cNMP"/>
    <property type="match status" value="1"/>
</dbReference>
<dbReference type="GO" id="GO:0042391">
    <property type="term" value="P:regulation of membrane potential"/>
    <property type="evidence" value="ECO:0007669"/>
    <property type="project" value="TreeGrafter"/>
</dbReference>
<organism evidence="8 9">
    <name type="scientific">Paramecium octaurelia</name>
    <dbReference type="NCBI Taxonomy" id="43137"/>
    <lineage>
        <taxon>Eukaryota</taxon>
        <taxon>Sar</taxon>
        <taxon>Alveolata</taxon>
        <taxon>Ciliophora</taxon>
        <taxon>Intramacronucleata</taxon>
        <taxon>Oligohymenophorea</taxon>
        <taxon>Peniculida</taxon>
        <taxon>Parameciidae</taxon>
        <taxon>Paramecium</taxon>
    </lineage>
</organism>
<dbReference type="PANTHER" id="PTHR10217:SF435">
    <property type="entry name" value="POTASSIUM VOLTAGE-GATED CHANNEL PROTEIN EAG"/>
    <property type="match status" value="1"/>
</dbReference>
<dbReference type="Pfam" id="PF00027">
    <property type="entry name" value="cNMP_binding"/>
    <property type="match status" value="1"/>
</dbReference>
<dbReference type="CDD" id="cd00038">
    <property type="entry name" value="CAP_ED"/>
    <property type="match status" value="1"/>
</dbReference>
<dbReference type="GO" id="GO:0005886">
    <property type="term" value="C:plasma membrane"/>
    <property type="evidence" value="ECO:0007669"/>
    <property type="project" value="TreeGrafter"/>
</dbReference>
<evidence type="ECO:0000313" key="9">
    <source>
        <dbReference type="Proteomes" id="UP000683925"/>
    </source>
</evidence>
<accession>A0A8S1XHV8</accession>
<evidence type="ECO:0000256" key="5">
    <source>
        <dbReference type="SAM" id="MobiDB-lite"/>
    </source>
</evidence>
<dbReference type="OrthoDB" id="415460at2759"/>
<keyword evidence="3 6" id="KW-1133">Transmembrane helix</keyword>
<keyword evidence="9" id="KW-1185">Reference proteome</keyword>